<keyword evidence="2" id="KW-1185">Reference proteome</keyword>
<dbReference type="AlphaFoldDB" id="A0A9D4GJS3"/>
<protein>
    <submittedName>
        <fullName evidence="1">Uncharacterized protein</fullName>
    </submittedName>
</protein>
<organism evidence="1 2">
    <name type="scientific">Dreissena polymorpha</name>
    <name type="common">Zebra mussel</name>
    <name type="synonym">Mytilus polymorpha</name>
    <dbReference type="NCBI Taxonomy" id="45954"/>
    <lineage>
        <taxon>Eukaryota</taxon>
        <taxon>Metazoa</taxon>
        <taxon>Spiralia</taxon>
        <taxon>Lophotrochozoa</taxon>
        <taxon>Mollusca</taxon>
        <taxon>Bivalvia</taxon>
        <taxon>Autobranchia</taxon>
        <taxon>Heteroconchia</taxon>
        <taxon>Euheterodonta</taxon>
        <taxon>Imparidentia</taxon>
        <taxon>Neoheterodontei</taxon>
        <taxon>Myida</taxon>
        <taxon>Dreissenoidea</taxon>
        <taxon>Dreissenidae</taxon>
        <taxon>Dreissena</taxon>
    </lineage>
</organism>
<accession>A0A9D4GJS3</accession>
<evidence type="ECO:0000313" key="1">
    <source>
        <dbReference type="EMBL" id="KAH3816345.1"/>
    </source>
</evidence>
<reference evidence="1" key="2">
    <citation type="submission" date="2020-11" db="EMBL/GenBank/DDBJ databases">
        <authorList>
            <person name="McCartney M.A."/>
            <person name="Auch B."/>
            <person name="Kono T."/>
            <person name="Mallez S."/>
            <person name="Becker A."/>
            <person name="Gohl D.M."/>
            <person name="Silverstein K.A.T."/>
            <person name="Koren S."/>
            <person name="Bechman K.B."/>
            <person name="Herman A."/>
            <person name="Abrahante J.E."/>
            <person name="Garbe J."/>
        </authorList>
    </citation>
    <scope>NUCLEOTIDE SEQUENCE</scope>
    <source>
        <strain evidence="1">Duluth1</strain>
        <tissue evidence="1">Whole animal</tissue>
    </source>
</reference>
<gene>
    <name evidence="1" type="ORF">DPMN_117860</name>
</gene>
<evidence type="ECO:0000313" key="2">
    <source>
        <dbReference type="Proteomes" id="UP000828390"/>
    </source>
</evidence>
<reference evidence="1" key="1">
    <citation type="journal article" date="2019" name="bioRxiv">
        <title>The Genome of the Zebra Mussel, Dreissena polymorpha: A Resource for Invasive Species Research.</title>
        <authorList>
            <person name="McCartney M.A."/>
            <person name="Auch B."/>
            <person name="Kono T."/>
            <person name="Mallez S."/>
            <person name="Zhang Y."/>
            <person name="Obille A."/>
            <person name="Becker A."/>
            <person name="Abrahante J.E."/>
            <person name="Garbe J."/>
            <person name="Badalamenti J.P."/>
            <person name="Herman A."/>
            <person name="Mangelson H."/>
            <person name="Liachko I."/>
            <person name="Sullivan S."/>
            <person name="Sone E.D."/>
            <person name="Koren S."/>
            <person name="Silverstein K.A.T."/>
            <person name="Beckman K.B."/>
            <person name="Gohl D.M."/>
        </authorList>
    </citation>
    <scope>NUCLEOTIDE SEQUENCE</scope>
    <source>
        <strain evidence="1">Duluth1</strain>
        <tissue evidence="1">Whole animal</tissue>
    </source>
</reference>
<sequence>MVHVIVACLQLEYKDLLRSLKVVRNLSFVSWMLLQPPDMLFFHDDDLGFFEDS</sequence>
<comment type="caution">
    <text evidence="1">The sequence shown here is derived from an EMBL/GenBank/DDBJ whole genome shotgun (WGS) entry which is preliminary data.</text>
</comment>
<dbReference type="Proteomes" id="UP000828390">
    <property type="component" value="Unassembled WGS sequence"/>
</dbReference>
<proteinExistence type="predicted"/>
<dbReference type="EMBL" id="JAIWYP010000005">
    <property type="protein sequence ID" value="KAH3816345.1"/>
    <property type="molecule type" value="Genomic_DNA"/>
</dbReference>
<name>A0A9D4GJS3_DREPO</name>